<keyword evidence="2" id="KW-0472">Membrane</keyword>
<organism evidence="3 4">
    <name type="scientific">Purpureocillium lilacinum</name>
    <name type="common">Paecilomyces lilacinus</name>
    <dbReference type="NCBI Taxonomy" id="33203"/>
    <lineage>
        <taxon>Eukaryota</taxon>
        <taxon>Fungi</taxon>
        <taxon>Dikarya</taxon>
        <taxon>Ascomycota</taxon>
        <taxon>Pezizomycotina</taxon>
        <taxon>Sordariomycetes</taxon>
        <taxon>Hypocreomycetidae</taxon>
        <taxon>Hypocreales</taxon>
        <taxon>Ophiocordycipitaceae</taxon>
        <taxon>Purpureocillium</taxon>
    </lineage>
</organism>
<keyword evidence="4" id="KW-1185">Reference proteome</keyword>
<reference evidence="3 4" key="1">
    <citation type="journal article" date="2024" name="Microbiol. Resour. Announc.">
        <title>Genome annotations for the ascomycete fungi Trichoderma harzianum, Trichoderma aggressivum, and Purpureocillium lilacinum.</title>
        <authorList>
            <person name="Beijen E.P.W."/>
            <person name="Ohm R.A."/>
        </authorList>
    </citation>
    <scope>NUCLEOTIDE SEQUENCE [LARGE SCALE GENOMIC DNA]</scope>
    <source>
        <strain evidence="3 4">CBS 150709</strain>
    </source>
</reference>
<evidence type="ECO:0000256" key="1">
    <source>
        <dbReference type="SAM" id="MobiDB-lite"/>
    </source>
</evidence>
<comment type="caution">
    <text evidence="3">The sequence shown here is derived from an EMBL/GenBank/DDBJ whole genome shotgun (WGS) entry which is preliminary data.</text>
</comment>
<protein>
    <submittedName>
        <fullName evidence="3">Uncharacterized protein</fullName>
    </submittedName>
</protein>
<accession>A0ABR0BI11</accession>
<dbReference type="EMBL" id="JAWRVI010000085">
    <property type="protein sequence ID" value="KAK4078417.1"/>
    <property type="molecule type" value="Genomic_DNA"/>
</dbReference>
<name>A0ABR0BI11_PURLI</name>
<keyword evidence="2" id="KW-1133">Transmembrane helix</keyword>
<feature type="region of interest" description="Disordered" evidence="1">
    <location>
        <begin position="445"/>
        <end position="467"/>
    </location>
</feature>
<evidence type="ECO:0000256" key="2">
    <source>
        <dbReference type="SAM" id="Phobius"/>
    </source>
</evidence>
<keyword evidence="2" id="KW-0812">Transmembrane</keyword>
<feature type="region of interest" description="Disordered" evidence="1">
    <location>
        <begin position="565"/>
        <end position="591"/>
    </location>
</feature>
<evidence type="ECO:0000313" key="3">
    <source>
        <dbReference type="EMBL" id="KAK4078417.1"/>
    </source>
</evidence>
<feature type="region of interest" description="Disordered" evidence="1">
    <location>
        <begin position="143"/>
        <end position="173"/>
    </location>
</feature>
<dbReference type="Proteomes" id="UP001287286">
    <property type="component" value="Unassembled WGS sequence"/>
</dbReference>
<feature type="compositionally biased region" description="Low complexity" evidence="1">
    <location>
        <begin position="145"/>
        <end position="158"/>
    </location>
</feature>
<feature type="transmembrane region" description="Helical" evidence="2">
    <location>
        <begin position="388"/>
        <end position="408"/>
    </location>
</feature>
<feature type="compositionally biased region" description="Pro residues" evidence="1">
    <location>
        <begin position="565"/>
        <end position="576"/>
    </location>
</feature>
<feature type="region of interest" description="Disordered" evidence="1">
    <location>
        <begin position="64"/>
        <end position="89"/>
    </location>
</feature>
<feature type="transmembrane region" description="Helical" evidence="2">
    <location>
        <begin position="472"/>
        <end position="491"/>
    </location>
</feature>
<feature type="region of interest" description="Disordered" evidence="1">
    <location>
        <begin position="23"/>
        <end position="50"/>
    </location>
</feature>
<evidence type="ECO:0000313" key="4">
    <source>
        <dbReference type="Proteomes" id="UP001287286"/>
    </source>
</evidence>
<gene>
    <name evidence="3" type="ORF">Purlil1_12043</name>
</gene>
<feature type="compositionally biased region" description="Basic residues" evidence="1">
    <location>
        <begin position="454"/>
        <end position="467"/>
    </location>
</feature>
<proteinExistence type="predicted"/>
<sequence length="666" mass="70961">MDVPYALCDGMSVPPPYLGISLTLPHDQGRGTKQPTIQRPRTKHEAPCTKGTKKREFFPSLAVRPPGGTPLRKGTPALPVRNQPNPAVARARRSVRFCTVGTAPGPWREDNSTGVLSAGISAAYYQGQDKYNNTCSMPRSALTRGLPSSSPMGSGTPSHYQHTGVKGRGQERGERLTVARPVAAGRLSNGGRGGQARGALARTLTTLLSERDTPELSEDEKDVTRFKMPFTAIPLRTPLPPREGGQGCTKRCVQCVHTLSVSERKVYYACDKKVDSDPGTYRQSTPTGRPSSAKPLFSTPLCVFPKTTKYAARMLRARQAGVGAGVEGQQQRTASKCEKANAVLLRATLCLGGWMGNQAGNSEQRKEDETVFLAHASAYASTSASTSASASAAVFAYTLVVVVVAVVVPDELAVFRTKYCNNLTASLTDRLTLSLVLCMHVPSPPPSSPSSLQARHRAHPQRATARHKDHSIVTVHVTLGCFLLLLLLLLLPTHALASWPARTKALKGPPDPTQPPPPPPTNIRAVARVAPPPELAKGRWLAGRLAGWLPQFSCVLLSREPWAPPPPLPPPPPPPQDMACGPNGKAAARRPGPQAGLHCNLDMGMGGCASSMMPQPRGCTSRFRATLLCTCECKCQGSLHSLVGDAARFGQQPTTSKGGGGVRCFA</sequence>